<dbReference type="STRING" id="322104.A3LYZ6"/>
<sequence length="607" mass="69637">TLVPITSPPDDRSGVHQYPSQFFLSPITSNDSTVSENEDNIVVDDSQIDVDVEVTSEHNQEPLSPASSIDSDITDVQNYSQKSFVNESFSPLLSLPLEILYRIIEIVYYDNHSYNSINSNLETFSQTVPLLSKKFHQLSLCFLYKYAIFNRPHSFDKFLHNLKKSPQIGMYVEFMDFQQFTSIGLGRTGRMNQEIQMVTSRTISKALSLTPNLMEFLASENIQDDMDVEVLNHLFNRLGKIRALDFCGASSENFVKAFQELPARNLSNLTKVSFHDCSNLTPDIFSKVLPHLINLKRLDLNHTSITSTILLNYMPTSIRLTHLSLARCSKLTTRDLIKFITVHPAVSHNSLQWLNLQIDSNVVSPLTDVYLLYTLKHLNAPDLRYVNLGGMPVGSKHLPIIKHRFPNLESLAISHSSVNLTDIQEYMKDNTQVKFLDLTGIKQLTRFNLLHILKSNFNSSLRGIEFDYKILYDLTSKGEFIKVTPVQTSFIESIQTPQVWKFYDNEGRRSWIYKLAETDSEYRSIMNGRKPSVSAQSNLVYYDLETGSKISTVVKKPDFLKFASRKINCSIGYYNLNKYKSKNHHEDVWPVEFSQRGIYNYYSLNLK</sequence>
<dbReference type="SUPFAM" id="SSF52047">
    <property type="entry name" value="RNI-like"/>
    <property type="match status" value="1"/>
</dbReference>
<accession>A3LYZ6</accession>
<dbReference type="OMA" id="ERGMYRY"/>
<dbReference type="KEGG" id="pic:PICST_49718"/>
<dbReference type="RefSeq" id="XP_001386095.2">
    <property type="nucleotide sequence ID" value="XM_001386058.1"/>
</dbReference>
<dbReference type="Proteomes" id="UP000002258">
    <property type="component" value="Chromosome 7"/>
</dbReference>
<reference evidence="1 2" key="1">
    <citation type="journal article" date="2007" name="Nat. Biotechnol.">
        <title>Genome sequence of the lignocellulose-bioconverting and xylose-fermenting yeast Pichia stipitis.</title>
        <authorList>
            <person name="Jeffries T.W."/>
            <person name="Grigoriev I.V."/>
            <person name="Grimwood J."/>
            <person name="Laplaza J.M."/>
            <person name="Aerts A."/>
            <person name="Salamov A."/>
            <person name="Schmutz J."/>
            <person name="Lindquist E."/>
            <person name="Dehal P."/>
            <person name="Shapiro H."/>
            <person name="Jin Y.S."/>
            <person name="Passoth V."/>
            <person name="Richardson P.M."/>
        </authorList>
    </citation>
    <scope>NUCLEOTIDE SEQUENCE [LARGE SCALE GENOMIC DNA]</scope>
    <source>
        <strain evidence="2">ATCC 58785 / CBS 6054 / NBRC 10063 / NRRL Y-11545</strain>
    </source>
</reference>
<dbReference type="eggNOG" id="ENOG502R9EV">
    <property type="taxonomic scope" value="Eukaryota"/>
</dbReference>
<dbReference type="HOGENOM" id="CLU_015160_1_0_1"/>
<dbReference type="Gene3D" id="3.80.10.10">
    <property type="entry name" value="Ribonuclease Inhibitor"/>
    <property type="match status" value="1"/>
</dbReference>
<evidence type="ECO:0000313" key="1">
    <source>
        <dbReference type="EMBL" id="ABN68066.2"/>
    </source>
</evidence>
<evidence type="ECO:0000313" key="2">
    <source>
        <dbReference type="Proteomes" id="UP000002258"/>
    </source>
</evidence>
<name>A3LYZ6_PICST</name>
<dbReference type="InParanoid" id="A3LYZ6"/>
<gene>
    <name evidence="1" type="primary">FBX2</name>
    <name evidence="1" type="ORF">PICST_49718</name>
</gene>
<proteinExistence type="predicted"/>
<dbReference type="EMBL" id="CP000501">
    <property type="protein sequence ID" value="ABN68066.2"/>
    <property type="molecule type" value="Genomic_DNA"/>
</dbReference>
<feature type="non-terminal residue" evidence="1">
    <location>
        <position position="1"/>
    </location>
</feature>
<protein>
    <submittedName>
        <fullName evidence="1">F-box/LRR-repeat protein</fullName>
    </submittedName>
</protein>
<dbReference type="InterPro" id="IPR032675">
    <property type="entry name" value="LRR_dom_sf"/>
</dbReference>
<dbReference type="GeneID" id="4840530"/>
<dbReference type="OrthoDB" id="9994419at2759"/>
<organism evidence="1 2">
    <name type="scientific">Scheffersomyces stipitis (strain ATCC 58785 / CBS 6054 / NBRC 10063 / NRRL Y-11545)</name>
    <name type="common">Yeast</name>
    <name type="synonym">Pichia stipitis</name>
    <dbReference type="NCBI Taxonomy" id="322104"/>
    <lineage>
        <taxon>Eukaryota</taxon>
        <taxon>Fungi</taxon>
        <taxon>Dikarya</taxon>
        <taxon>Ascomycota</taxon>
        <taxon>Saccharomycotina</taxon>
        <taxon>Pichiomycetes</taxon>
        <taxon>Debaryomycetaceae</taxon>
        <taxon>Scheffersomyces</taxon>
    </lineage>
</organism>
<dbReference type="AlphaFoldDB" id="A3LYZ6"/>
<dbReference type="FunCoup" id="A3LYZ6">
    <property type="interactions" value="83"/>
</dbReference>
<keyword evidence="2" id="KW-1185">Reference proteome</keyword>